<proteinExistence type="predicted"/>
<gene>
    <name evidence="2" type="ORF">PECUL_23A011887</name>
</gene>
<protein>
    <submittedName>
        <fullName evidence="2">Uncharacterized protein</fullName>
    </submittedName>
</protein>
<feature type="compositionally biased region" description="Basic and acidic residues" evidence="1">
    <location>
        <begin position="144"/>
        <end position="163"/>
    </location>
</feature>
<name>A0AAD1TB92_PELCU</name>
<sequence>NCLTNTLLPHCQTKNITFDGFFRIKKPKKAPTAASQDVIVQCQSLADKNQIMAAVRGKTTFTFESSQLSYHDLTSRTLSWQRSLGPVTHHLREAGIDYRWETPRTLTVNKAGSSLDEADPFLQALGIAPQPRQPTTSSAAPQWDPERIRPFVPRGRVDRGDLT</sequence>
<organism evidence="2 3">
    <name type="scientific">Pelobates cultripes</name>
    <name type="common">Western spadefoot toad</name>
    <dbReference type="NCBI Taxonomy" id="61616"/>
    <lineage>
        <taxon>Eukaryota</taxon>
        <taxon>Metazoa</taxon>
        <taxon>Chordata</taxon>
        <taxon>Craniata</taxon>
        <taxon>Vertebrata</taxon>
        <taxon>Euteleostomi</taxon>
        <taxon>Amphibia</taxon>
        <taxon>Batrachia</taxon>
        <taxon>Anura</taxon>
        <taxon>Pelobatoidea</taxon>
        <taxon>Pelobatidae</taxon>
        <taxon>Pelobates</taxon>
    </lineage>
</organism>
<feature type="non-terminal residue" evidence="2">
    <location>
        <position position="1"/>
    </location>
</feature>
<accession>A0AAD1TB92</accession>
<evidence type="ECO:0000313" key="3">
    <source>
        <dbReference type="Proteomes" id="UP001295444"/>
    </source>
</evidence>
<dbReference type="Proteomes" id="UP001295444">
    <property type="component" value="Chromosome 11"/>
</dbReference>
<dbReference type="AlphaFoldDB" id="A0AAD1TB92"/>
<dbReference type="EMBL" id="OW240922">
    <property type="protein sequence ID" value="CAH2322979.1"/>
    <property type="molecule type" value="Genomic_DNA"/>
</dbReference>
<evidence type="ECO:0000313" key="2">
    <source>
        <dbReference type="EMBL" id="CAH2322979.1"/>
    </source>
</evidence>
<keyword evidence="3" id="KW-1185">Reference proteome</keyword>
<feature type="region of interest" description="Disordered" evidence="1">
    <location>
        <begin position="126"/>
        <end position="163"/>
    </location>
</feature>
<reference evidence="2" key="1">
    <citation type="submission" date="2022-03" db="EMBL/GenBank/DDBJ databases">
        <authorList>
            <person name="Alioto T."/>
            <person name="Alioto T."/>
            <person name="Gomez Garrido J."/>
        </authorList>
    </citation>
    <scope>NUCLEOTIDE SEQUENCE</scope>
</reference>
<dbReference type="Gene3D" id="3.30.70.1820">
    <property type="entry name" value="L1 transposable element, RRM domain"/>
    <property type="match status" value="1"/>
</dbReference>
<evidence type="ECO:0000256" key="1">
    <source>
        <dbReference type="SAM" id="MobiDB-lite"/>
    </source>
</evidence>